<name>A0A1E3W5G9_9HYPH</name>
<proteinExistence type="predicted"/>
<organism evidence="2 3">
    <name type="scientific">Methyloceanibacter methanicus</name>
    <dbReference type="NCBI Taxonomy" id="1774968"/>
    <lineage>
        <taxon>Bacteria</taxon>
        <taxon>Pseudomonadati</taxon>
        <taxon>Pseudomonadota</taxon>
        <taxon>Alphaproteobacteria</taxon>
        <taxon>Hyphomicrobiales</taxon>
        <taxon>Hyphomicrobiaceae</taxon>
        <taxon>Methyloceanibacter</taxon>
    </lineage>
</organism>
<evidence type="ECO:0000313" key="2">
    <source>
        <dbReference type="EMBL" id="ODS00752.1"/>
    </source>
</evidence>
<comment type="caution">
    <text evidence="2">The sequence shown here is derived from an EMBL/GenBank/DDBJ whole genome shotgun (WGS) entry which is preliminary data.</text>
</comment>
<protein>
    <recommendedName>
        <fullName evidence="1">Phosphodiester glycosidase domain-containing protein</fullName>
    </recommendedName>
</protein>
<dbReference type="RefSeq" id="WP_069436343.1">
    <property type="nucleotide sequence ID" value="NZ_LPWG01000004.1"/>
</dbReference>
<dbReference type="InterPro" id="IPR018711">
    <property type="entry name" value="NAGPA"/>
</dbReference>
<dbReference type="AlphaFoldDB" id="A0A1E3W5G9"/>
<gene>
    <name evidence="2" type="ORF">AUC68_14365</name>
</gene>
<reference evidence="2 3" key="1">
    <citation type="journal article" date="2016" name="Environ. Microbiol.">
        <title>New Methyloceanibacter diversity from North Sea sediments includes methanotroph containing solely the soluble methane monooxygenase.</title>
        <authorList>
            <person name="Vekeman B."/>
            <person name="Kerckhof F.M."/>
            <person name="Cremers G."/>
            <person name="de Vos P."/>
            <person name="Vandamme P."/>
            <person name="Boon N."/>
            <person name="Op den Camp H.J."/>
            <person name="Heylen K."/>
        </authorList>
    </citation>
    <scope>NUCLEOTIDE SEQUENCE [LARGE SCALE GENOMIC DNA]</scope>
    <source>
        <strain evidence="2 3">R-67174</strain>
    </source>
</reference>
<feature type="domain" description="Phosphodiester glycosidase" evidence="1">
    <location>
        <begin position="82"/>
        <end position="241"/>
    </location>
</feature>
<sequence>MSPHRLARGLPPLVLAIVALLQGVGTALAGGCEDRRILDAAYVVCSFNPATDDLRLFWQGPNGRPLRTFDALSNALKAVGRTLVFAMNGGMYERDFSPVGLHVENGRTLSALNTKTVTGRPSQIPNFYKKPNGVFYWGDGRAGVLESGQFRAQKPNAAFATQSGPMLVVEGVIHPAFLKDSRDFKPRNGVGVAPDGTAYFVMTKGRVSFYEFARAFRDGLGVPNALFLDGGWAPGLYAPELKRNDRPGHGGYGPIIAVVE</sequence>
<dbReference type="Pfam" id="PF09992">
    <property type="entry name" value="NAGPA"/>
    <property type="match status" value="1"/>
</dbReference>
<evidence type="ECO:0000313" key="3">
    <source>
        <dbReference type="Proteomes" id="UP000094501"/>
    </source>
</evidence>
<accession>A0A1E3W5G9</accession>
<keyword evidence="3" id="KW-1185">Reference proteome</keyword>
<dbReference type="STRING" id="1774968.AUC68_14365"/>
<evidence type="ECO:0000259" key="1">
    <source>
        <dbReference type="Pfam" id="PF09992"/>
    </source>
</evidence>
<dbReference type="OrthoDB" id="5515706at2"/>
<dbReference type="Proteomes" id="UP000094501">
    <property type="component" value="Unassembled WGS sequence"/>
</dbReference>
<dbReference type="EMBL" id="LPWG01000004">
    <property type="protein sequence ID" value="ODS00752.1"/>
    <property type="molecule type" value="Genomic_DNA"/>
</dbReference>
<dbReference type="PROSITE" id="PS51257">
    <property type="entry name" value="PROKAR_LIPOPROTEIN"/>
    <property type="match status" value="1"/>
</dbReference>